<proteinExistence type="predicted"/>
<accession>A0A4Q9FD56</accession>
<dbReference type="OrthoDB" id="7574679at2"/>
<dbReference type="RefSeq" id="WP_130964375.1">
    <property type="nucleotide sequence ID" value="NZ_SIRT01000007.1"/>
</dbReference>
<keyword evidence="5" id="KW-1185">Reference proteome</keyword>
<dbReference type="Proteomes" id="UP000291142">
    <property type="component" value="Unassembled WGS sequence"/>
</dbReference>
<dbReference type="Pfam" id="PF18962">
    <property type="entry name" value="Por_Secre_tail"/>
    <property type="match status" value="1"/>
</dbReference>
<dbReference type="EMBL" id="SIRT01000007">
    <property type="protein sequence ID" value="TBN03301.1"/>
    <property type="molecule type" value="Genomic_DNA"/>
</dbReference>
<dbReference type="Gene3D" id="3.40.390.10">
    <property type="entry name" value="Collagenase (Catalytic Domain)"/>
    <property type="match status" value="1"/>
</dbReference>
<feature type="signal peptide" evidence="2">
    <location>
        <begin position="1"/>
        <end position="24"/>
    </location>
</feature>
<evidence type="ECO:0000313" key="4">
    <source>
        <dbReference type="EMBL" id="TBN03301.1"/>
    </source>
</evidence>
<name>A0A4Q9FD56_9FLAO</name>
<evidence type="ECO:0000259" key="3">
    <source>
        <dbReference type="Pfam" id="PF18962"/>
    </source>
</evidence>
<keyword evidence="1 2" id="KW-0732">Signal</keyword>
<dbReference type="InterPro" id="IPR014756">
    <property type="entry name" value="Ig_E-set"/>
</dbReference>
<reference evidence="4 5" key="1">
    <citation type="submission" date="2019-02" db="EMBL/GenBank/DDBJ databases">
        <title>Hyunsoonleella sp., isolated from marine sediment.</title>
        <authorList>
            <person name="Liu B.-T."/>
        </authorList>
    </citation>
    <scope>NUCLEOTIDE SEQUENCE [LARGE SCALE GENOMIC DNA]</scope>
    <source>
        <strain evidence="4 5">T58</strain>
    </source>
</reference>
<evidence type="ECO:0000256" key="2">
    <source>
        <dbReference type="SAM" id="SignalP"/>
    </source>
</evidence>
<dbReference type="SUPFAM" id="SSF81296">
    <property type="entry name" value="E set domains"/>
    <property type="match status" value="1"/>
</dbReference>
<dbReference type="InterPro" id="IPR026444">
    <property type="entry name" value="Secre_tail"/>
</dbReference>
<gene>
    <name evidence="4" type="ORF">EYD45_09840</name>
</gene>
<feature type="domain" description="Secretion system C-terminal sorting" evidence="3">
    <location>
        <begin position="536"/>
        <end position="609"/>
    </location>
</feature>
<dbReference type="NCBIfam" id="TIGR04183">
    <property type="entry name" value="Por_Secre_tail"/>
    <property type="match status" value="1"/>
</dbReference>
<protein>
    <submittedName>
        <fullName evidence="4">T9SS type A sorting domain-containing protein</fullName>
    </submittedName>
</protein>
<organism evidence="4 5">
    <name type="scientific">Hyunsoonleella flava</name>
    <dbReference type="NCBI Taxonomy" id="2527939"/>
    <lineage>
        <taxon>Bacteria</taxon>
        <taxon>Pseudomonadati</taxon>
        <taxon>Bacteroidota</taxon>
        <taxon>Flavobacteriia</taxon>
        <taxon>Flavobacteriales</taxon>
        <taxon>Flavobacteriaceae</taxon>
    </lineage>
</organism>
<dbReference type="GO" id="GO:0008237">
    <property type="term" value="F:metallopeptidase activity"/>
    <property type="evidence" value="ECO:0007669"/>
    <property type="project" value="InterPro"/>
</dbReference>
<evidence type="ECO:0000256" key="1">
    <source>
        <dbReference type="ARBA" id="ARBA00022729"/>
    </source>
</evidence>
<evidence type="ECO:0000313" key="5">
    <source>
        <dbReference type="Proteomes" id="UP000291142"/>
    </source>
</evidence>
<sequence length="610" mass="65665">MRKITFLSILLLCLTGLANLNSQALLERVPLQTQIEKSDLVVEGKVIAKRSVWDDAHKLIYTINTIEVYKVFKGSAVRTVEVITVGGTVGLKALVAHPSLKLRKGDIGVFVLNNNNISFSKTSNSKVKKFKPSGLTQGFYKYNLSEDIAVTPFVRKQNIVGSFYDEIQRYSKSNIVELKSFDASAKSAKNNNGKVFLPPSALTLNKTSVSAGTKDALTITGSGFGTVQGKVQFRNADDGGASFIDALDTDVVSWADDQIVVYVPSDAGTGTIRVRDDNGVLSPESSTLTVLYAEINVISDAGGNPDTAYQVQHVGQNFSGGMTWRMQTEFFDDTEVPGAKAAFMRAFNNWICETGINYEIGPTGTAVDAAGSGTDGTNVIRFDNGSELDSGTLGVCYSYFSGCGDGAGSFNWYVSELDLVFNDTTNWYVGTGTPASGQIDFESIALHELGHSHQLAHIIDPNNNTVGNNAEDVMHYAFNSGEFQRLITVNNSTAANLIQDRSTGSNPCPTLVLSAMTDASCPLSIEDSVLEQGVSIYPNPAKTQLFIKNGSYLTLKSASLYDLSGRNIVDYDISEGSKLKTISLSNVSSGVYFIKIASDEASVTKKLVID</sequence>
<dbReference type="Gene3D" id="2.60.40.10">
    <property type="entry name" value="Immunoglobulins"/>
    <property type="match status" value="1"/>
</dbReference>
<dbReference type="SUPFAM" id="SSF55486">
    <property type="entry name" value="Metalloproteases ('zincins'), catalytic domain"/>
    <property type="match status" value="1"/>
</dbReference>
<dbReference type="InterPro" id="IPR013783">
    <property type="entry name" value="Ig-like_fold"/>
</dbReference>
<comment type="caution">
    <text evidence="4">The sequence shown here is derived from an EMBL/GenBank/DDBJ whole genome shotgun (WGS) entry which is preliminary data.</text>
</comment>
<feature type="chain" id="PRO_5020805665" evidence="2">
    <location>
        <begin position="25"/>
        <end position="610"/>
    </location>
</feature>
<dbReference type="InterPro" id="IPR024079">
    <property type="entry name" value="MetalloPept_cat_dom_sf"/>
</dbReference>
<dbReference type="AlphaFoldDB" id="A0A4Q9FD56"/>